<reference evidence="2 3" key="1">
    <citation type="journal article" date="2021" name="Commun. Biol.">
        <title>The genome of Shorea leprosula (Dipterocarpaceae) highlights the ecological relevance of drought in aseasonal tropical rainforests.</title>
        <authorList>
            <person name="Ng K.K.S."/>
            <person name="Kobayashi M.J."/>
            <person name="Fawcett J.A."/>
            <person name="Hatakeyama M."/>
            <person name="Paape T."/>
            <person name="Ng C.H."/>
            <person name="Ang C.C."/>
            <person name="Tnah L.H."/>
            <person name="Lee C.T."/>
            <person name="Nishiyama T."/>
            <person name="Sese J."/>
            <person name="O'Brien M.J."/>
            <person name="Copetti D."/>
            <person name="Mohd Noor M.I."/>
            <person name="Ong R.C."/>
            <person name="Putra M."/>
            <person name="Sireger I.Z."/>
            <person name="Indrioko S."/>
            <person name="Kosugi Y."/>
            <person name="Izuno A."/>
            <person name="Isagi Y."/>
            <person name="Lee S.L."/>
            <person name="Shimizu K.K."/>
        </authorList>
    </citation>
    <scope>NUCLEOTIDE SEQUENCE [LARGE SCALE GENOMIC DNA]</scope>
    <source>
        <strain evidence="2">214</strain>
    </source>
</reference>
<dbReference type="AlphaFoldDB" id="A0AAV5HXP0"/>
<dbReference type="Proteomes" id="UP001054252">
    <property type="component" value="Unassembled WGS sequence"/>
</dbReference>
<keyword evidence="3" id="KW-1185">Reference proteome</keyword>
<gene>
    <name evidence="2" type="ORF">SLEP1_g7214</name>
</gene>
<protein>
    <recommendedName>
        <fullName evidence="1">MGS-like domain-containing protein</fullName>
    </recommendedName>
</protein>
<feature type="domain" description="MGS-like" evidence="1">
    <location>
        <begin position="1"/>
        <end position="49"/>
    </location>
</feature>
<dbReference type="EMBL" id="BPVZ01000007">
    <property type="protein sequence ID" value="GKU93638.1"/>
    <property type="molecule type" value="Genomic_DNA"/>
</dbReference>
<sequence>MSGIVFRSLNDLTKPHLEKIAKVFLGLGFNIVSTSRTAQFLELKGIPVE</sequence>
<evidence type="ECO:0000313" key="3">
    <source>
        <dbReference type="Proteomes" id="UP001054252"/>
    </source>
</evidence>
<organism evidence="2 3">
    <name type="scientific">Rubroshorea leprosula</name>
    <dbReference type="NCBI Taxonomy" id="152421"/>
    <lineage>
        <taxon>Eukaryota</taxon>
        <taxon>Viridiplantae</taxon>
        <taxon>Streptophyta</taxon>
        <taxon>Embryophyta</taxon>
        <taxon>Tracheophyta</taxon>
        <taxon>Spermatophyta</taxon>
        <taxon>Magnoliopsida</taxon>
        <taxon>eudicotyledons</taxon>
        <taxon>Gunneridae</taxon>
        <taxon>Pentapetalae</taxon>
        <taxon>rosids</taxon>
        <taxon>malvids</taxon>
        <taxon>Malvales</taxon>
        <taxon>Dipterocarpaceae</taxon>
        <taxon>Rubroshorea</taxon>
    </lineage>
</organism>
<name>A0AAV5HXP0_9ROSI</name>
<dbReference type="InterPro" id="IPR011607">
    <property type="entry name" value="MGS-like_dom"/>
</dbReference>
<dbReference type="PROSITE" id="PS51855">
    <property type="entry name" value="MGS"/>
    <property type="match status" value="1"/>
</dbReference>
<dbReference type="SUPFAM" id="SSF52335">
    <property type="entry name" value="Methylglyoxal synthase-like"/>
    <property type="match status" value="1"/>
</dbReference>
<dbReference type="InterPro" id="IPR036914">
    <property type="entry name" value="MGS-like_dom_sf"/>
</dbReference>
<comment type="caution">
    <text evidence="2">The sequence shown here is derived from an EMBL/GenBank/DDBJ whole genome shotgun (WGS) entry which is preliminary data.</text>
</comment>
<evidence type="ECO:0000313" key="2">
    <source>
        <dbReference type="EMBL" id="GKU93638.1"/>
    </source>
</evidence>
<accession>A0AAV5HXP0</accession>
<proteinExistence type="predicted"/>
<dbReference type="Gene3D" id="3.40.50.1380">
    <property type="entry name" value="Methylglyoxal synthase-like domain"/>
    <property type="match status" value="1"/>
</dbReference>
<evidence type="ECO:0000259" key="1">
    <source>
        <dbReference type="PROSITE" id="PS51855"/>
    </source>
</evidence>